<dbReference type="AlphaFoldDB" id="A0A1I0W872"/>
<dbReference type="InterPro" id="IPR007278">
    <property type="entry name" value="DUF397"/>
</dbReference>
<gene>
    <name evidence="3" type="ORF">SAMN05216266_101830</name>
</gene>
<evidence type="ECO:0000259" key="2">
    <source>
        <dbReference type="Pfam" id="PF04149"/>
    </source>
</evidence>
<feature type="domain" description="DUF397" evidence="2">
    <location>
        <begin position="8"/>
        <end position="63"/>
    </location>
</feature>
<proteinExistence type="predicted"/>
<dbReference type="OrthoDB" id="3697313at2"/>
<dbReference type="EMBL" id="FOKG01000001">
    <property type="protein sequence ID" value="SFA84935.1"/>
    <property type="molecule type" value="Genomic_DNA"/>
</dbReference>
<dbReference type="STRING" id="490629.SAMN05216266_101830"/>
<sequence>MADAVFPAWRKSSFSDGGSEDQSNCVEVAVTSAAVGVRDSKSPATPALTFTPASWSRFLTNLR</sequence>
<evidence type="ECO:0000313" key="4">
    <source>
        <dbReference type="Proteomes" id="UP000243799"/>
    </source>
</evidence>
<organism evidence="3 4">
    <name type="scientific">Amycolatopsis marina</name>
    <dbReference type="NCBI Taxonomy" id="490629"/>
    <lineage>
        <taxon>Bacteria</taxon>
        <taxon>Bacillati</taxon>
        <taxon>Actinomycetota</taxon>
        <taxon>Actinomycetes</taxon>
        <taxon>Pseudonocardiales</taxon>
        <taxon>Pseudonocardiaceae</taxon>
        <taxon>Amycolatopsis</taxon>
    </lineage>
</organism>
<feature type="region of interest" description="Disordered" evidence="1">
    <location>
        <begin position="1"/>
        <end position="23"/>
    </location>
</feature>
<reference evidence="4" key="1">
    <citation type="submission" date="2016-10" db="EMBL/GenBank/DDBJ databases">
        <authorList>
            <person name="Varghese N."/>
            <person name="Submissions S."/>
        </authorList>
    </citation>
    <scope>NUCLEOTIDE SEQUENCE [LARGE SCALE GENOMIC DNA]</scope>
    <source>
        <strain evidence="4">CGMCC 4.3568</strain>
    </source>
</reference>
<keyword evidence="4" id="KW-1185">Reference proteome</keyword>
<dbReference type="Proteomes" id="UP000243799">
    <property type="component" value="Unassembled WGS sequence"/>
</dbReference>
<evidence type="ECO:0000256" key="1">
    <source>
        <dbReference type="SAM" id="MobiDB-lite"/>
    </source>
</evidence>
<protein>
    <recommendedName>
        <fullName evidence="2">DUF397 domain-containing protein</fullName>
    </recommendedName>
</protein>
<dbReference type="RefSeq" id="WP_091669440.1">
    <property type="nucleotide sequence ID" value="NZ_FOKG01000001.1"/>
</dbReference>
<accession>A0A1I0W872</accession>
<feature type="compositionally biased region" description="Polar residues" evidence="1">
    <location>
        <begin position="12"/>
        <end position="23"/>
    </location>
</feature>
<evidence type="ECO:0000313" key="3">
    <source>
        <dbReference type="EMBL" id="SFA84935.1"/>
    </source>
</evidence>
<dbReference type="Pfam" id="PF04149">
    <property type="entry name" value="DUF397"/>
    <property type="match status" value="1"/>
</dbReference>
<name>A0A1I0W872_9PSEU</name>